<accession>A0A1E3QSN5</accession>
<organism evidence="1 2">
    <name type="scientific">Babjeviella inositovora NRRL Y-12698</name>
    <dbReference type="NCBI Taxonomy" id="984486"/>
    <lineage>
        <taxon>Eukaryota</taxon>
        <taxon>Fungi</taxon>
        <taxon>Dikarya</taxon>
        <taxon>Ascomycota</taxon>
        <taxon>Saccharomycotina</taxon>
        <taxon>Pichiomycetes</taxon>
        <taxon>Serinales incertae sedis</taxon>
        <taxon>Babjeviella</taxon>
    </lineage>
</organism>
<dbReference type="InterPro" id="IPR029055">
    <property type="entry name" value="Ntn_hydrolases_N"/>
</dbReference>
<dbReference type="InterPro" id="IPR052896">
    <property type="entry name" value="GGT-like_enzyme"/>
</dbReference>
<reference evidence="2" key="1">
    <citation type="submission" date="2016-05" db="EMBL/GenBank/DDBJ databases">
        <title>Comparative genomics of biotechnologically important yeasts.</title>
        <authorList>
            <consortium name="DOE Joint Genome Institute"/>
            <person name="Riley R."/>
            <person name="Haridas S."/>
            <person name="Wolfe K.H."/>
            <person name="Lopes M.R."/>
            <person name="Hittinger C.T."/>
            <person name="Goker M."/>
            <person name="Salamov A."/>
            <person name="Wisecaver J."/>
            <person name="Long T.M."/>
            <person name="Aerts A.L."/>
            <person name="Barry K."/>
            <person name="Choi C."/>
            <person name="Clum A."/>
            <person name="Coughlan A.Y."/>
            <person name="Deshpande S."/>
            <person name="Douglass A.P."/>
            <person name="Hanson S.J."/>
            <person name="Klenk H.-P."/>
            <person name="Labutti K."/>
            <person name="Lapidus A."/>
            <person name="Lindquist E."/>
            <person name="Lipzen A."/>
            <person name="Meier-Kolthoff J.P."/>
            <person name="Ohm R.A."/>
            <person name="Otillar R.P."/>
            <person name="Pangilinan J."/>
            <person name="Peng Y."/>
            <person name="Rokas A."/>
            <person name="Rosa C.A."/>
            <person name="Scheuner C."/>
            <person name="Sibirny A.A."/>
            <person name="Slot J.C."/>
            <person name="Stielow J.B."/>
            <person name="Sun H."/>
            <person name="Kurtzman C.P."/>
            <person name="Blackwell M."/>
            <person name="Grigoriev I.V."/>
            <person name="Jeffries T.W."/>
        </authorList>
    </citation>
    <scope>NUCLEOTIDE SEQUENCE [LARGE SCALE GENOMIC DNA]</scope>
    <source>
        <strain evidence="2">NRRL Y-12698</strain>
    </source>
</reference>
<dbReference type="SUPFAM" id="SSF56235">
    <property type="entry name" value="N-terminal nucleophile aminohydrolases (Ntn hydrolases)"/>
    <property type="match status" value="1"/>
</dbReference>
<proteinExistence type="predicted"/>
<keyword evidence="2" id="KW-1185">Reference proteome</keyword>
<dbReference type="Proteomes" id="UP000094336">
    <property type="component" value="Unassembled WGS sequence"/>
</dbReference>
<gene>
    <name evidence="1" type="ORF">BABINDRAFT_160934</name>
</gene>
<name>A0A1E3QSN5_9ASCO</name>
<dbReference type="InterPro" id="IPR043138">
    <property type="entry name" value="GGT_lsub"/>
</dbReference>
<evidence type="ECO:0008006" key="3">
    <source>
        <dbReference type="Google" id="ProtNLM"/>
    </source>
</evidence>
<evidence type="ECO:0000313" key="1">
    <source>
        <dbReference type="EMBL" id="ODQ80701.1"/>
    </source>
</evidence>
<dbReference type="PRINTS" id="PR01210">
    <property type="entry name" value="GGTRANSPTASE"/>
</dbReference>
<dbReference type="PANTHER" id="PTHR43881">
    <property type="entry name" value="GAMMA-GLUTAMYLTRANSPEPTIDASE (AFU_ORTHOLOGUE AFUA_4G13580)"/>
    <property type="match status" value="1"/>
</dbReference>
<dbReference type="Gene3D" id="3.60.20.40">
    <property type="match status" value="1"/>
</dbReference>
<evidence type="ECO:0000313" key="2">
    <source>
        <dbReference type="Proteomes" id="UP000094336"/>
    </source>
</evidence>
<dbReference type="InterPro" id="IPR043137">
    <property type="entry name" value="GGT_ssub_C"/>
</dbReference>
<dbReference type="GeneID" id="30146400"/>
<protein>
    <recommendedName>
        <fullName evidence="3">Gamma-glutamyltransferase</fullName>
    </recommendedName>
</protein>
<dbReference type="Pfam" id="PF01019">
    <property type="entry name" value="G_glu_transpept"/>
    <property type="match status" value="1"/>
</dbReference>
<dbReference type="OrthoDB" id="2015213at2759"/>
<dbReference type="EMBL" id="KV454429">
    <property type="protein sequence ID" value="ODQ80701.1"/>
    <property type="molecule type" value="Genomic_DNA"/>
</dbReference>
<dbReference type="RefSeq" id="XP_018986029.1">
    <property type="nucleotide sequence ID" value="XM_019128547.1"/>
</dbReference>
<dbReference type="AlphaFoldDB" id="A0A1E3QSN5"/>
<dbReference type="STRING" id="984486.A0A1E3QSN5"/>
<dbReference type="Gene3D" id="1.10.246.130">
    <property type="match status" value="1"/>
</dbReference>
<dbReference type="PANTHER" id="PTHR43881:SF1">
    <property type="entry name" value="GAMMA-GLUTAMYLTRANSPEPTIDASE (AFU_ORTHOLOGUE AFUA_4G13580)"/>
    <property type="match status" value="1"/>
</dbReference>
<sequence length="576" mass="62160">MSHLFYSTRSTVYSTKGIVSSTQPLANAAGLKILEKGGNCVDACVAISAALCVTEPPSTGIGGDCFALYYNARSKTVEGINGTGRAAKKVTVDMVRKSGIEGPRMPATSIYTVNVPGAIAGWVDSIEKWGSGKVSLAEILQPAIDLAETGFPVSKTAASIWQNCVPKILKSNPDERQGFPLLVNGLAPKEGEFVQNKLLAQTFRDVAEQGKDGFYKGRNADLIIKEVQKRGGVMELLDLSSHTSTFVQPIKQEIFGKNIWEIPPNGQGLVALLALGLVKALEKSGRVNLFELKHNSPEYIHLLIEALKISFYDSDEYVTDPEFYDLPLEALLSPKYLDERAKLFSADRLIDLSNFTHGIPDPMFKSDTVYFTVSDSNGDACSFINSVYEGFGSAIIPEGTGYALHNRGANFNLTAGSKNCLEGGKRPYHTIIPAMITDASSNELYASFGNMGGYMQATGHVQHVLNMLLFGFNPQESVDSPRICLCAHPDQTSLDRGKGPDGPVSTPVTLVAVEEGMPQETIDGLKALGHEVKVYPYNNRGLFGRAQIIRNESKNGQLIYAGGSDNRGDGAAVPFV</sequence>